<comment type="caution">
    <text evidence="7">The sequence shown here is derived from an EMBL/GenBank/DDBJ whole genome shotgun (WGS) entry which is preliminary data.</text>
</comment>
<comment type="catalytic activity">
    <reaction evidence="5 6">
        <text>queuosine 5'-phosphate + H2O = queuine + D-ribose 5-phosphate</text>
        <dbReference type="Rhea" id="RHEA:75387"/>
        <dbReference type="ChEBI" id="CHEBI:15377"/>
        <dbReference type="ChEBI" id="CHEBI:17433"/>
        <dbReference type="ChEBI" id="CHEBI:78346"/>
        <dbReference type="ChEBI" id="CHEBI:194371"/>
    </reaction>
    <physiologicalReaction direction="left-to-right" evidence="5 6">
        <dbReference type="Rhea" id="RHEA:75388"/>
    </physiologicalReaction>
</comment>
<sequence>MTTTFSPTSSVRTSCRDLIRQSGSVSINIPALVKFSNEIAESIYSNQSLQVAEWDADGWHYTGKTYQRRQYQDDDLYELMRMERVALYILSMDAINFCFWPSSSSSAKNGLEYEHLAIALRKVAEIDDISDDRQDHADSGDSSTYVRAESSYALSPSNLATLTATKLQSLLQPHFPSSSECSVYELPEIDVRCRLLNELGTGLIDHHNGSALNMISKANQSADALVRIILETFPGFRDYVDRDSWTNKCDACDWDAAKSSTSVIHFYKRAQIAVADIWAALGRCSTSSQRCHFTDMKLITTFPDYRVPQILRQVGALQYTPELAAKVDNQEELDEGGVDEVEIRAGTVVAVEEMVEVAKKHLIDISETDSSKKTKNNLHKLLEDVSAVTIDWYLWQRGEKEDRLNLLGPHHRVRTTYY</sequence>
<dbReference type="PANTHER" id="PTHR21314">
    <property type="entry name" value="QUEUOSINE 5'-PHOSPHATE N-GLYCOSYLASE_HYDROLASE-RELATED"/>
    <property type="match status" value="1"/>
</dbReference>
<dbReference type="Proteomes" id="UP001224775">
    <property type="component" value="Unassembled WGS sequence"/>
</dbReference>
<evidence type="ECO:0000256" key="3">
    <source>
        <dbReference type="ARBA" id="ARBA00035306"/>
    </source>
</evidence>
<evidence type="ECO:0000256" key="4">
    <source>
        <dbReference type="ARBA" id="ARBA00035393"/>
    </source>
</evidence>
<reference evidence="7" key="1">
    <citation type="submission" date="2023-06" db="EMBL/GenBank/DDBJ databases">
        <title>Survivors Of The Sea: Transcriptome response of Skeletonema marinoi to long-term dormancy.</title>
        <authorList>
            <person name="Pinder M.I.M."/>
            <person name="Kourtchenko O."/>
            <person name="Robertson E.K."/>
            <person name="Larsson T."/>
            <person name="Maumus F."/>
            <person name="Osuna-Cruz C.M."/>
            <person name="Vancaester E."/>
            <person name="Stenow R."/>
            <person name="Vandepoele K."/>
            <person name="Ploug H."/>
            <person name="Bruchert V."/>
            <person name="Godhe A."/>
            <person name="Topel M."/>
        </authorList>
    </citation>
    <scope>NUCLEOTIDE SEQUENCE</scope>
    <source>
        <strain evidence="7">R05AC</strain>
    </source>
</reference>
<evidence type="ECO:0000313" key="7">
    <source>
        <dbReference type="EMBL" id="KAK1746473.1"/>
    </source>
</evidence>
<dbReference type="AlphaFoldDB" id="A0AAD9DI64"/>
<comment type="similarity">
    <text evidence="2 6">Belongs to the QNG1 protein family.</text>
</comment>
<dbReference type="EC" id="3.2.2.-" evidence="6"/>
<evidence type="ECO:0000256" key="1">
    <source>
        <dbReference type="ARBA" id="ARBA00022801"/>
    </source>
</evidence>
<protein>
    <recommendedName>
        <fullName evidence="3 6">Queuosine 5'-phosphate N-glycosylase/hydrolase</fullName>
        <ecNumber evidence="6">3.2.2.-</ecNumber>
    </recommendedName>
    <alternativeName>
        <fullName evidence="4 6">Queuosine-nucleotide N-glycosylase/hydrolase</fullName>
    </alternativeName>
</protein>
<evidence type="ECO:0000313" key="8">
    <source>
        <dbReference type="Proteomes" id="UP001224775"/>
    </source>
</evidence>
<dbReference type="Pfam" id="PF10343">
    <property type="entry name" value="Q_salvage"/>
    <property type="match status" value="1"/>
</dbReference>
<accession>A0AAD9DI64</accession>
<dbReference type="PANTHER" id="PTHR21314:SF0">
    <property type="entry name" value="QUEUOSINE 5'-PHOSPHATE N-GLYCOSYLASE_HYDROLASE"/>
    <property type="match status" value="1"/>
</dbReference>
<gene>
    <name evidence="7" type="ORF">QTG54_003080</name>
</gene>
<evidence type="ECO:0000256" key="5">
    <source>
        <dbReference type="ARBA" id="ARBA00048204"/>
    </source>
</evidence>
<evidence type="ECO:0000256" key="2">
    <source>
        <dbReference type="ARBA" id="ARBA00035119"/>
    </source>
</evidence>
<keyword evidence="1 6" id="KW-0378">Hydrolase</keyword>
<dbReference type="EMBL" id="JATAAI010000004">
    <property type="protein sequence ID" value="KAK1746473.1"/>
    <property type="molecule type" value="Genomic_DNA"/>
</dbReference>
<dbReference type="InterPro" id="IPR019438">
    <property type="entry name" value="Q_salvage"/>
</dbReference>
<name>A0AAD9DI64_9STRA</name>
<keyword evidence="8" id="KW-1185">Reference proteome</keyword>
<proteinExistence type="inferred from homology"/>
<evidence type="ECO:0000256" key="6">
    <source>
        <dbReference type="RuleBase" id="RU365002"/>
    </source>
</evidence>
<dbReference type="GO" id="GO:0006400">
    <property type="term" value="P:tRNA modification"/>
    <property type="evidence" value="ECO:0007669"/>
    <property type="project" value="TreeGrafter"/>
</dbReference>
<organism evidence="7 8">
    <name type="scientific">Skeletonema marinoi</name>
    <dbReference type="NCBI Taxonomy" id="267567"/>
    <lineage>
        <taxon>Eukaryota</taxon>
        <taxon>Sar</taxon>
        <taxon>Stramenopiles</taxon>
        <taxon>Ochrophyta</taxon>
        <taxon>Bacillariophyta</taxon>
        <taxon>Coscinodiscophyceae</taxon>
        <taxon>Thalassiosirophycidae</taxon>
        <taxon>Thalassiosirales</taxon>
        <taxon>Skeletonemataceae</taxon>
        <taxon>Skeletonema</taxon>
        <taxon>Skeletonema marinoi-dohrnii complex</taxon>
    </lineage>
</organism>
<dbReference type="GO" id="GO:0016787">
    <property type="term" value="F:hydrolase activity"/>
    <property type="evidence" value="ECO:0007669"/>
    <property type="project" value="UniProtKB-KW"/>
</dbReference>
<comment type="function">
    <text evidence="6">Catalyzes the hydrolysis of queuosine 5'-phosphate, releasing the nucleobase queuine (q). Is required for salvage of queuine from exogenous queuosine (Q) that is imported and then converted to queuosine 5'-phosphate intracellularly.</text>
</comment>